<reference evidence="1 2" key="1">
    <citation type="journal article" date="2014" name="Nat. Commun.">
        <title>Klebsormidium flaccidum genome reveals primary factors for plant terrestrial adaptation.</title>
        <authorList>
            <person name="Hori K."/>
            <person name="Maruyama F."/>
            <person name="Fujisawa T."/>
            <person name="Togashi T."/>
            <person name="Yamamoto N."/>
            <person name="Seo M."/>
            <person name="Sato S."/>
            <person name="Yamada T."/>
            <person name="Mori H."/>
            <person name="Tajima N."/>
            <person name="Moriyama T."/>
            <person name="Ikeuchi M."/>
            <person name="Watanabe M."/>
            <person name="Wada H."/>
            <person name="Kobayashi K."/>
            <person name="Saito M."/>
            <person name="Masuda T."/>
            <person name="Sasaki-Sekimoto Y."/>
            <person name="Mashiguchi K."/>
            <person name="Awai K."/>
            <person name="Shimojima M."/>
            <person name="Masuda S."/>
            <person name="Iwai M."/>
            <person name="Nobusawa T."/>
            <person name="Narise T."/>
            <person name="Kondo S."/>
            <person name="Saito H."/>
            <person name="Sato R."/>
            <person name="Murakawa M."/>
            <person name="Ihara Y."/>
            <person name="Oshima-Yamada Y."/>
            <person name="Ohtaka K."/>
            <person name="Satoh M."/>
            <person name="Sonobe K."/>
            <person name="Ishii M."/>
            <person name="Ohtani R."/>
            <person name="Kanamori-Sato M."/>
            <person name="Honoki R."/>
            <person name="Miyazaki D."/>
            <person name="Mochizuki H."/>
            <person name="Umetsu J."/>
            <person name="Higashi K."/>
            <person name="Shibata D."/>
            <person name="Kamiya Y."/>
            <person name="Sato N."/>
            <person name="Nakamura Y."/>
            <person name="Tabata S."/>
            <person name="Ida S."/>
            <person name="Kurokawa K."/>
            <person name="Ohta H."/>
        </authorList>
    </citation>
    <scope>NUCLEOTIDE SEQUENCE [LARGE SCALE GENOMIC DNA]</scope>
    <source>
        <strain evidence="1 2">NIES-2285</strain>
    </source>
</reference>
<name>A0A0U9HJD5_KLENI</name>
<dbReference type="OrthoDB" id="191601at2759"/>
<dbReference type="EMBL" id="DF237046">
    <property type="protein sequence ID" value="GAQ82007.1"/>
    <property type="molecule type" value="Genomic_DNA"/>
</dbReference>
<gene>
    <name evidence="1" type="ORF">KFL_000970330</name>
</gene>
<evidence type="ECO:0000313" key="2">
    <source>
        <dbReference type="Proteomes" id="UP000054558"/>
    </source>
</evidence>
<protein>
    <recommendedName>
        <fullName evidence="3">Transport and Golgi organization protein</fullName>
    </recommendedName>
</protein>
<dbReference type="AlphaFoldDB" id="A0A0U9HJD5"/>
<dbReference type="Pfam" id="PF05742">
    <property type="entry name" value="TANGO2"/>
    <property type="match status" value="1"/>
</dbReference>
<dbReference type="PANTHER" id="PTHR17985">
    <property type="entry name" value="SER/THR-RICH PROTEIN T10 IN DGCR REGION"/>
    <property type="match status" value="1"/>
</dbReference>
<evidence type="ECO:0000313" key="1">
    <source>
        <dbReference type="EMBL" id="GAQ82007.1"/>
    </source>
</evidence>
<accession>A0A0U9HJD5</accession>
<dbReference type="OMA" id="FAWRPGH"/>
<dbReference type="InterPro" id="IPR008551">
    <property type="entry name" value="TANGO2"/>
</dbReference>
<evidence type="ECO:0008006" key="3">
    <source>
        <dbReference type="Google" id="ProtNLM"/>
    </source>
</evidence>
<dbReference type="PANTHER" id="PTHR17985:SF8">
    <property type="entry name" value="TRANSPORT AND GOLGI ORGANIZATION PROTEIN 2 HOMOLOG"/>
    <property type="match status" value="1"/>
</dbReference>
<sequence>MCVAFWLWQPDPQPAAGDGPPPVRYALLLALNRDEVLSRPSQAAHFWADDPGIFAGRDLVQGGTWLGVSKSGRVGWLTNVRETYVDAAAHTRGDLVTAFLQGRESPLEYCAAHAPHLGAYNGFNLVVADLRIGQMAYCTNRPPGQSGRIEALPSGMYGLSNAALDTPWPKVVRGKATFASLVAATADAAVPAEELVHGLLQDRWRPPGDQLPHTGRPPEVEAELSPIFVECTLPELGAYGTRSQTVIGIQHNGHVDFFERYLDNDGTWKEQQQMFEVECQRGNGSEQGLKAKGSWVR</sequence>
<proteinExistence type="predicted"/>
<organism evidence="1 2">
    <name type="scientific">Klebsormidium nitens</name>
    <name type="common">Green alga</name>
    <name type="synonym">Ulothrix nitens</name>
    <dbReference type="NCBI Taxonomy" id="105231"/>
    <lineage>
        <taxon>Eukaryota</taxon>
        <taxon>Viridiplantae</taxon>
        <taxon>Streptophyta</taxon>
        <taxon>Klebsormidiophyceae</taxon>
        <taxon>Klebsormidiales</taxon>
        <taxon>Klebsormidiaceae</taxon>
        <taxon>Klebsormidium</taxon>
    </lineage>
</organism>
<dbReference type="Proteomes" id="UP000054558">
    <property type="component" value="Unassembled WGS sequence"/>
</dbReference>
<keyword evidence="2" id="KW-1185">Reference proteome</keyword>